<keyword evidence="1" id="KW-0496">Mitochondrion</keyword>
<evidence type="ECO:0000313" key="1">
    <source>
        <dbReference type="EMBL" id="QHR91482.1"/>
    </source>
</evidence>
<protein>
    <submittedName>
        <fullName evidence="1">Uncharacterized protein</fullName>
    </submittedName>
</protein>
<dbReference type="AlphaFoldDB" id="A0A6B9XW43"/>
<accession>A0A6B9XW43</accession>
<name>A0A6B9XW43_PICSI</name>
<proteinExistence type="predicted"/>
<dbReference type="EMBL" id="MK697702">
    <property type="protein sequence ID" value="QHR91482.1"/>
    <property type="molecule type" value="Genomic_DNA"/>
</dbReference>
<gene>
    <name evidence="1" type="primary">orf05549</name>
    <name evidence="1" type="ORF">Q903MT_gene5517</name>
</gene>
<sequence length="60" mass="6815">MLYAFDMTVAQMIVRSVFFIRFQGQAEQRQKHPCPVNVKSPSYIHRSRGIGAEEEAAVTS</sequence>
<reference evidence="1" key="1">
    <citation type="submission" date="2019-03" db="EMBL/GenBank/DDBJ databases">
        <title>Largest Complete Mitochondrial Genome of a Gymnosperm, Sitka Spruce (Picea sitchensis), Indicates Complex Physical Structure.</title>
        <authorList>
            <person name="Jackman S.D."/>
            <person name="Coombe L."/>
            <person name="Warren R."/>
            <person name="Kirk H."/>
            <person name="Trinh E."/>
            <person name="McLeod T."/>
            <person name="Pleasance S."/>
            <person name="Pandoh P."/>
            <person name="Zhao Y."/>
            <person name="Coope R."/>
            <person name="Bousquet J."/>
            <person name="Bohlmann J.C."/>
            <person name="Jones S.J.M."/>
            <person name="Birol I."/>
        </authorList>
    </citation>
    <scope>NUCLEOTIDE SEQUENCE</scope>
    <source>
        <strain evidence="1">Q903</strain>
    </source>
</reference>
<organism evidence="1">
    <name type="scientific">Picea sitchensis</name>
    <name type="common">Sitka spruce</name>
    <name type="synonym">Pinus sitchensis</name>
    <dbReference type="NCBI Taxonomy" id="3332"/>
    <lineage>
        <taxon>Eukaryota</taxon>
        <taxon>Viridiplantae</taxon>
        <taxon>Streptophyta</taxon>
        <taxon>Embryophyta</taxon>
        <taxon>Tracheophyta</taxon>
        <taxon>Spermatophyta</taxon>
        <taxon>Pinopsida</taxon>
        <taxon>Pinidae</taxon>
        <taxon>Conifers I</taxon>
        <taxon>Pinales</taxon>
        <taxon>Pinaceae</taxon>
        <taxon>Picea</taxon>
    </lineage>
</organism>
<geneLocation type="mitochondrion" evidence="1"/>